<dbReference type="RefSeq" id="WP_377097565.1">
    <property type="nucleotide sequence ID" value="NZ_JBHTHU010000002.1"/>
</dbReference>
<name>A0ABW2YXW0_9SPHI</name>
<proteinExistence type="predicted"/>
<evidence type="ECO:0000313" key="1">
    <source>
        <dbReference type="EMBL" id="MFD0749311.1"/>
    </source>
</evidence>
<reference evidence="2" key="1">
    <citation type="journal article" date="2019" name="Int. J. Syst. Evol. Microbiol.">
        <title>The Global Catalogue of Microorganisms (GCM) 10K type strain sequencing project: providing services to taxonomists for standard genome sequencing and annotation.</title>
        <authorList>
            <consortium name="The Broad Institute Genomics Platform"/>
            <consortium name="The Broad Institute Genome Sequencing Center for Infectious Disease"/>
            <person name="Wu L."/>
            <person name="Ma J."/>
        </authorList>
    </citation>
    <scope>NUCLEOTIDE SEQUENCE [LARGE SCALE GENOMIC DNA]</scope>
    <source>
        <strain evidence="2">CCUG 63418</strain>
    </source>
</reference>
<gene>
    <name evidence="1" type="ORF">ACFQZS_04100</name>
</gene>
<keyword evidence="2" id="KW-1185">Reference proteome</keyword>
<dbReference type="EMBL" id="JBHTHU010000002">
    <property type="protein sequence ID" value="MFD0749311.1"/>
    <property type="molecule type" value="Genomic_DNA"/>
</dbReference>
<organism evidence="1 2">
    <name type="scientific">Mucilaginibacter calamicampi</name>
    <dbReference type="NCBI Taxonomy" id="1302352"/>
    <lineage>
        <taxon>Bacteria</taxon>
        <taxon>Pseudomonadati</taxon>
        <taxon>Bacteroidota</taxon>
        <taxon>Sphingobacteriia</taxon>
        <taxon>Sphingobacteriales</taxon>
        <taxon>Sphingobacteriaceae</taxon>
        <taxon>Mucilaginibacter</taxon>
    </lineage>
</organism>
<comment type="caution">
    <text evidence="1">The sequence shown here is derived from an EMBL/GenBank/DDBJ whole genome shotgun (WGS) entry which is preliminary data.</text>
</comment>
<dbReference type="Proteomes" id="UP001596958">
    <property type="component" value="Unassembled WGS sequence"/>
</dbReference>
<accession>A0ABW2YXW0</accession>
<protein>
    <submittedName>
        <fullName evidence="1">Uncharacterized protein</fullName>
    </submittedName>
</protein>
<evidence type="ECO:0000313" key="2">
    <source>
        <dbReference type="Proteomes" id="UP001596958"/>
    </source>
</evidence>
<sequence>MTSDIFNACSFQRKTELVLEGTFLADRLTDRYYIRLYNLHQFYVEVFFDDHTHLIVHFRAFDNTMFVLPYVSDLKIAV</sequence>